<dbReference type="InterPro" id="IPR006166">
    <property type="entry name" value="ERCC4_domain"/>
</dbReference>
<dbReference type="AlphaFoldDB" id="A0A0F9AT51"/>
<comment type="caution">
    <text evidence="2">The sequence shown here is derived from an EMBL/GenBank/DDBJ whole genome shotgun (WGS) entry which is preliminary data.</text>
</comment>
<evidence type="ECO:0000313" key="2">
    <source>
        <dbReference type="EMBL" id="KKL12759.1"/>
    </source>
</evidence>
<organism evidence="2">
    <name type="scientific">marine sediment metagenome</name>
    <dbReference type="NCBI Taxonomy" id="412755"/>
    <lineage>
        <taxon>unclassified sequences</taxon>
        <taxon>metagenomes</taxon>
        <taxon>ecological metagenomes</taxon>
    </lineage>
</organism>
<evidence type="ECO:0000259" key="1">
    <source>
        <dbReference type="Pfam" id="PF02732"/>
    </source>
</evidence>
<dbReference type="InterPro" id="IPR011335">
    <property type="entry name" value="Restrct_endonuc-II-like"/>
</dbReference>
<dbReference type="EMBL" id="LAZR01041133">
    <property type="protein sequence ID" value="KKL12759.1"/>
    <property type="molecule type" value="Genomic_DNA"/>
</dbReference>
<dbReference type="GO" id="GO:0003677">
    <property type="term" value="F:DNA binding"/>
    <property type="evidence" value="ECO:0007669"/>
    <property type="project" value="InterPro"/>
</dbReference>
<dbReference type="GO" id="GO:0004518">
    <property type="term" value="F:nuclease activity"/>
    <property type="evidence" value="ECO:0007669"/>
    <property type="project" value="InterPro"/>
</dbReference>
<proteinExistence type="predicted"/>
<reference evidence="2" key="1">
    <citation type="journal article" date="2015" name="Nature">
        <title>Complex archaea that bridge the gap between prokaryotes and eukaryotes.</title>
        <authorList>
            <person name="Spang A."/>
            <person name="Saw J.H."/>
            <person name="Jorgensen S.L."/>
            <person name="Zaremba-Niedzwiedzka K."/>
            <person name="Martijn J."/>
            <person name="Lind A.E."/>
            <person name="van Eijk R."/>
            <person name="Schleper C."/>
            <person name="Guy L."/>
            <person name="Ettema T.J."/>
        </authorList>
    </citation>
    <scope>NUCLEOTIDE SEQUENCE</scope>
</reference>
<name>A0A0F9AT51_9ZZZZ</name>
<gene>
    <name evidence="2" type="ORF">LCGC14_2532560</name>
</gene>
<dbReference type="SUPFAM" id="SSF52980">
    <property type="entry name" value="Restriction endonuclease-like"/>
    <property type="match status" value="1"/>
</dbReference>
<feature type="domain" description="ERCC4" evidence="1">
    <location>
        <begin position="18"/>
        <end position="130"/>
    </location>
</feature>
<dbReference type="Gene3D" id="3.40.50.10130">
    <property type="match status" value="1"/>
</dbReference>
<protein>
    <recommendedName>
        <fullName evidence="1">ERCC4 domain-containing protein</fullName>
    </recommendedName>
</protein>
<dbReference type="Pfam" id="PF02732">
    <property type="entry name" value="ERCC4"/>
    <property type="match status" value="1"/>
</dbReference>
<accession>A0A0F9AT51</accession>
<sequence>MKMIIASDEKENVKTAFIKALSPHISIKHQELGDIICGKYIIERKTINDLYRSAMKGNLDQQLSRMKKFCDEHEDHVGILLIEGWKMDKHSTRVQRNIITKVEMIVSAISAYRIYTIPSKDLNDSIGIVKLLNELDGSSIIPDVRGYKRKLTWNEKIEFFLQGLGTIGKVRASEIMGSHRTVMDYFQWVIRNKKGTVVYDTLTKEMNKI</sequence>
<dbReference type="GO" id="GO:0006259">
    <property type="term" value="P:DNA metabolic process"/>
    <property type="evidence" value="ECO:0007669"/>
    <property type="project" value="UniProtKB-ARBA"/>
</dbReference>